<dbReference type="AlphaFoldDB" id="A0A5M5MTH2"/>
<dbReference type="Pfam" id="PF15869">
    <property type="entry name" value="TolB_like"/>
    <property type="match status" value="1"/>
</dbReference>
<organism evidence="1 2">
    <name type="scientific">Bacteroides ovatus</name>
    <dbReference type="NCBI Taxonomy" id="28116"/>
    <lineage>
        <taxon>Bacteria</taxon>
        <taxon>Pseudomonadati</taxon>
        <taxon>Bacteroidota</taxon>
        <taxon>Bacteroidia</taxon>
        <taxon>Bacteroidales</taxon>
        <taxon>Bacteroidaceae</taxon>
        <taxon>Bacteroides</taxon>
    </lineage>
</organism>
<gene>
    <name evidence="1" type="ORF">F3B98_26320</name>
</gene>
<evidence type="ECO:0000313" key="2">
    <source>
        <dbReference type="Proteomes" id="UP000435985"/>
    </source>
</evidence>
<dbReference type="Proteomes" id="UP000435985">
    <property type="component" value="Unassembled WGS sequence"/>
</dbReference>
<sequence length="99" mass="11326">MAKTWATKCCSGTYKNNYQLCCGIKAKYVYGLYSGKNFKENGLETLAGTIIYVFDWNGEAIKKYELNVPVTLISVDNKDEMLYAFSNMPDPELIRFKIK</sequence>
<name>A0A5M5MTH2_BACOV</name>
<evidence type="ECO:0000313" key="1">
    <source>
        <dbReference type="EMBL" id="KAA4660570.1"/>
    </source>
</evidence>
<comment type="caution">
    <text evidence="1">The sequence shown here is derived from an EMBL/GenBank/DDBJ whole genome shotgun (WGS) entry which is preliminary data.</text>
</comment>
<proteinExistence type="predicted"/>
<dbReference type="EMBL" id="VWFO01000072">
    <property type="protein sequence ID" value="KAA4660570.1"/>
    <property type="molecule type" value="Genomic_DNA"/>
</dbReference>
<reference evidence="1 2" key="1">
    <citation type="journal article" date="2019" name="Nat. Med.">
        <title>A library of human gut bacterial isolates paired with longitudinal multiomics data enables mechanistic microbiome research.</title>
        <authorList>
            <person name="Poyet M."/>
            <person name="Groussin M."/>
            <person name="Gibbons S.M."/>
            <person name="Avila-Pacheco J."/>
            <person name="Jiang X."/>
            <person name="Kearney S.M."/>
            <person name="Perrotta A.R."/>
            <person name="Berdy B."/>
            <person name="Zhao S."/>
            <person name="Lieberman T.D."/>
            <person name="Swanson P.K."/>
            <person name="Smith M."/>
            <person name="Roesemann S."/>
            <person name="Alexander J.E."/>
            <person name="Rich S.A."/>
            <person name="Livny J."/>
            <person name="Vlamakis H."/>
            <person name="Clish C."/>
            <person name="Bullock K."/>
            <person name="Deik A."/>
            <person name="Scott J."/>
            <person name="Pierce K.A."/>
            <person name="Xavier R.J."/>
            <person name="Alm E.J."/>
        </authorList>
    </citation>
    <scope>NUCLEOTIDE SEQUENCE [LARGE SCALE GENOMIC DNA]</scope>
    <source>
        <strain evidence="1 2">BIOML-A14</strain>
    </source>
</reference>
<protein>
    <submittedName>
        <fullName evidence="1">Uncharacterized protein</fullName>
    </submittedName>
</protein>
<accession>A0A5M5MTH2</accession>